<evidence type="ECO:0000313" key="1">
    <source>
        <dbReference type="EMBL" id="QDO93784.1"/>
    </source>
</evidence>
<dbReference type="InterPro" id="IPR038081">
    <property type="entry name" value="CalX-like_sf"/>
</dbReference>
<name>A0A516GQI0_9FLAO</name>
<dbReference type="OrthoDB" id="1447052at2"/>
<dbReference type="Gene3D" id="2.60.40.2030">
    <property type="match status" value="1"/>
</dbReference>
<dbReference type="KEGG" id="fop:FNB79_07265"/>
<proteinExistence type="predicted"/>
<evidence type="ECO:0000313" key="2">
    <source>
        <dbReference type="Proteomes" id="UP000319209"/>
    </source>
</evidence>
<dbReference type="AlphaFoldDB" id="A0A516GQI0"/>
<gene>
    <name evidence="1" type="ORF">FNB79_07265</name>
</gene>
<accession>A0A516GQI0</accession>
<dbReference type="RefSeq" id="WP_143380686.1">
    <property type="nucleotide sequence ID" value="NZ_CP041637.1"/>
</dbReference>
<protein>
    <submittedName>
        <fullName evidence="1">Uncharacterized protein</fullName>
    </submittedName>
</protein>
<reference evidence="1 2" key="1">
    <citation type="submission" date="2019-07" db="EMBL/GenBank/DDBJ databases">
        <title>Genome sequencing for Formosa sp. PS13.</title>
        <authorList>
            <person name="Park S.-J."/>
        </authorList>
    </citation>
    <scope>NUCLEOTIDE SEQUENCE [LARGE SCALE GENOMIC DNA]</scope>
    <source>
        <strain evidence="1 2">PS13</strain>
    </source>
</reference>
<organism evidence="1 2">
    <name type="scientific">Formosa sediminum</name>
    <dbReference type="NCBI Taxonomy" id="2594004"/>
    <lineage>
        <taxon>Bacteria</taxon>
        <taxon>Pseudomonadati</taxon>
        <taxon>Bacteroidota</taxon>
        <taxon>Flavobacteriia</taxon>
        <taxon>Flavobacteriales</taxon>
        <taxon>Flavobacteriaceae</taxon>
        <taxon>Formosa</taxon>
    </lineage>
</organism>
<sequence>MKNIYKTFCLFALSGIALTSCEDSDDHTGESIIEYTKIGATVTSESQSYTVSESDIHTSGDYTIPYYITLNEPVTVTTIIDLEQTGGEADSDDFETTSITVSPGDTTGTGYITIYSNAYVEGTETIELTAKSRANLNINDYTIDITIDDDYINDQLNFELNWEGSFTISGTGADLTLDFCAIDFDVYIYDENLTDTGFYGAATESCPESTTLSGLPDGLYYVIISLFDNPLSEYNVGAEVPLTFSWSQEYFDSVAGSITMNEFNTDYTSGTYVIATITIEDGYIYTVEAY</sequence>
<dbReference type="SUPFAM" id="SSF141072">
    <property type="entry name" value="CalX-like"/>
    <property type="match status" value="1"/>
</dbReference>
<dbReference type="Proteomes" id="UP000319209">
    <property type="component" value="Chromosome"/>
</dbReference>
<keyword evidence="2" id="KW-1185">Reference proteome</keyword>
<dbReference type="PROSITE" id="PS51257">
    <property type="entry name" value="PROKAR_LIPOPROTEIN"/>
    <property type="match status" value="1"/>
</dbReference>
<dbReference type="EMBL" id="CP041637">
    <property type="protein sequence ID" value="QDO93784.1"/>
    <property type="molecule type" value="Genomic_DNA"/>
</dbReference>